<dbReference type="EMBL" id="MF417884">
    <property type="protein sequence ID" value="ASN68988.1"/>
    <property type="molecule type" value="Genomic_DNA"/>
</dbReference>
<proteinExistence type="predicted"/>
<dbReference type="EMBL" id="MF417882">
    <property type="protein sequence ID" value="ASN68861.1"/>
    <property type="molecule type" value="Genomic_DNA"/>
</dbReference>
<organism evidence="2">
    <name type="scientific">uncultured Caudovirales phage</name>
    <dbReference type="NCBI Taxonomy" id="2100421"/>
    <lineage>
        <taxon>Viruses</taxon>
        <taxon>Duplodnaviria</taxon>
        <taxon>Heunggongvirae</taxon>
        <taxon>Uroviricota</taxon>
        <taxon>Caudoviricetes</taxon>
        <taxon>Peduoviridae</taxon>
        <taxon>Maltschvirus</taxon>
        <taxon>Maltschvirus maltsch</taxon>
    </lineage>
</organism>
<evidence type="ECO:0000313" key="3">
    <source>
        <dbReference type="EMBL" id="ASN68988.1"/>
    </source>
</evidence>
<sequence length="89" mass="9548">MDRQPVALTPLTGRHVGGLGLVEWAFVFVEAGCTEWTLPACGMWGFPRHPSLFRYEVAAITAAGVVIYGFSVSHLSPNLLQGDHGLGPL</sequence>
<accession>A0A2H4J1K2</accession>
<protein>
    <submittedName>
        <fullName evidence="2">Uncharacterized protein</fullName>
    </submittedName>
</protein>
<gene>
    <name evidence="1" type="ORF">10F10_38</name>
    <name evidence="2" type="ORF">7F11_18</name>
    <name evidence="3" type="ORF">8AX2_17</name>
</gene>
<evidence type="ECO:0000313" key="1">
    <source>
        <dbReference type="EMBL" id="ASN68861.1"/>
    </source>
</evidence>
<evidence type="ECO:0000313" key="2">
    <source>
        <dbReference type="EMBL" id="ASN68914.1"/>
    </source>
</evidence>
<dbReference type="EMBL" id="MF417883">
    <property type="protein sequence ID" value="ASN68914.1"/>
    <property type="molecule type" value="Genomic_DNA"/>
</dbReference>
<name>A0A2H4J1K2_9CAUD</name>
<reference evidence="2" key="1">
    <citation type="submission" date="2017-06" db="EMBL/GenBank/DDBJ databases">
        <title>Novel phages from South African skin metaviromes.</title>
        <authorList>
            <person name="van Zyl L.J."/>
            <person name="Abrahams Y."/>
            <person name="Stander E.A."/>
            <person name="Kirby B.M."/>
            <person name="Clavaud C."/>
            <person name="Farcet C."/>
            <person name="Breton L."/>
            <person name="Trindade M.I."/>
        </authorList>
    </citation>
    <scope>NUCLEOTIDE SEQUENCE</scope>
</reference>